<keyword evidence="2" id="KW-1185">Reference proteome</keyword>
<proteinExistence type="predicted"/>
<reference evidence="1 2" key="1">
    <citation type="journal article" date="2019" name="Nat. Ecol. Evol.">
        <title>Megaphylogeny resolves global patterns of mushroom evolution.</title>
        <authorList>
            <person name="Varga T."/>
            <person name="Krizsan K."/>
            <person name="Foldi C."/>
            <person name="Dima B."/>
            <person name="Sanchez-Garcia M."/>
            <person name="Sanchez-Ramirez S."/>
            <person name="Szollosi G.J."/>
            <person name="Szarkandi J.G."/>
            <person name="Papp V."/>
            <person name="Albert L."/>
            <person name="Andreopoulos W."/>
            <person name="Angelini C."/>
            <person name="Antonin V."/>
            <person name="Barry K.W."/>
            <person name="Bougher N.L."/>
            <person name="Buchanan P."/>
            <person name="Buyck B."/>
            <person name="Bense V."/>
            <person name="Catcheside P."/>
            <person name="Chovatia M."/>
            <person name="Cooper J."/>
            <person name="Damon W."/>
            <person name="Desjardin D."/>
            <person name="Finy P."/>
            <person name="Geml J."/>
            <person name="Haridas S."/>
            <person name="Hughes K."/>
            <person name="Justo A."/>
            <person name="Karasinski D."/>
            <person name="Kautmanova I."/>
            <person name="Kiss B."/>
            <person name="Kocsube S."/>
            <person name="Kotiranta H."/>
            <person name="LaButti K.M."/>
            <person name="Lechner B.E."/>
            <person name="Liimatainen K."/>
            <person name="Lipzen A."/>
            <person name="Lukacs Z."/>
            <person name="Mihaltcheva S."/>
            <person name="Morgado L.N."/>
            <person name="Niskanen T."/>
            <person name="Noordeloos M.E."/>
            <person name="Ohm R.A."/>
            <person name="Ortiz-Santana B."/>
            <person name="Ovrebo C."/>
            <person name="Racz N."/>
            <person name="Riley R."/>
            <person name="Savchenko A."/>
            <person name="Shiryaev A."/>
            <person name="Soop K."/>
            <person name="Spirin V."/>
            <person name="Szebenyi C."/>
            <person name="Tomsovsky M."/>
            <person name="Tulloss R.E."/>
            <person name="Uehling J."/>
            <person name="Grigoriev I.V."/>
            <person name="Vagvolgyi C."/>
            <person name="Papp T."/>
            <person name="Martin F.M."/>
            <person name="Miettinen O."/>
            <person name="Hibbett D.S."/>
            <person name="Nagy L.G."/>
        </authorList>
    </citation>
    <scope>NUCLEOTIDE SEQUENCE [LARGE SCALE GENOMIC DNA]</scope>
    <source>
        <strain evidence="1 2">NL-1719</strain>
    </source>
</reference>
<organism evidence="1 2">
    <name type="scientific">Pluteus cervinus</name>
    <dbReference type="NCBI Taxonomy" id="181527"/>
    <lineage>
        <taxon>Eukaryota</taxon>
        <taxon>Fungi</taxon>
        <taxon>Dikarya</taxon>
        <taxon>Basidiomycota</taxon>
        <taxon>Agaricomycotina</taxon>
        <taxon>Agaricomycetes</taxon>
        <taxon>Agaricomycetidae</taxon>
        <taxon>Agaricales</taxon>
        <taxon>Pluteineae</taxon>
        <taxon>Pluteaceae</taxon>
        <taxon>Pluteus</taxon>
    </lineage>
</organism>
<accession>A0ACD3AJY8</accession>
<dbReference type="Proteomes" id="UP000308600">
    <property type="component" value="Unassembled WGS sequence"/>
</dbReference>
<protein>
    <submittedName>
        <fullName evidence="1">Uncharacterized protein</fullName>
    </submittedName>
</protein>
<sequence>MTHIQSFTSIALRLVEVAQVTPSVTKFLVKTSKAAMASLANWPYIRGLFKTSASIFDPSILIDDEPVEQYWCDWNVALPCYQASRSMVVAMLTQMDSAGTGDSGPGIWQPKALSLPGVNVREDLTHGFSYSKIPQYVNEKGLGGTMFWETKLEQALLSLPVLKTLAVWTKLSITSDTVPLSFLADLELMALVIVSLTASGSACVLPSTIITRLEEAVHSDEFCFAAFRSREHPNRCLPPNSISDDLRLAAKVTNPWPRQLFIYMIKNGKFE</sequence>
<name>A0ACD3AJY8_9AGAR</name>
<gene>
    <name evidence="1" type="ORF">BDN72DRAFT_900223</name>
</gene>
<evidence type="ECO:0000313" key="1">
    <source>
        <dbReference type="EMBL" id="TFK65985.1"/>
    </source>
</evidence>
<dbReference type="EMBL" id="ML208419">
    <property type="protein sequence ID" value="TFK65985.1"/>
    <property type="molecule type" value="Genomic_DNA"/>
</dbReference>
<evidence type="ECO:0000313" key="2">
    <source>
        <dbReference type="Proteomes" id="UP000308600"/>
    </source>
</evidence>